<dbReference type="Proteomes" id="UP001165064">
    <property type="component" value="Unassembled WGS sequence"/>
</dbReference>
<name>A0ACB5TCR8_AMBMO</name>
<gene>
    <name evidence="1" type="ORF">Amon02_000754300</name>
</gene>
<dbReference type="EMBL" id="BSXS01006305">
    <property type="protein sequence ID" value="GME85336.1"/>
    <property type="molecule type" value="Genomic_DNA"/>
</dbReference>
<protein>
    <submittedName>
        <fullName evidence="1">Unnamed protein product</fullName>
    </submittedName>
</protein>
<organism evidence="1 2">
    <name type="scientific">Ambrosiozyma monospora</name>
    <name type="common">Yeast</name>
    <name type="synonym">Endomycopsis monosporus</name>
    <dbReference type="NCBI Taxonomy" id="43982"/>
    <lineage>
        <taxon>Eukaryota</taxon>
        <taxon>Fungi</taxon>
        <taxon>Dikarya</taxon>
        <taxon>Ascomycota</taxon>
        <taxon>Saccharomycotina</taxon>
        <taxon>Pichiomycetes</taxon>
        <taxon>Pichiales</taxon>
        <taxon>Pichiaceae</taxon>
        <taxon>Ambrosiozyma</taxon>
    </lineage>
</organism>
<keyword evidence="2" id="KW-1185">Reference proteome</keyword>
<sequence>MQTRRYLNDSEDEATTTDSKGKGKLNKPIKLTNDYFKKSSTLQVSKDLESLKGFGPWTVTMFLMFAMERLDVFDIDDLGIRKGLNMYMNDRAGLVKEVEKLFENDTLVRSHNVHNYKEENIDADVAFAIADQFRPYRTLFMFILWRISGTDYETMGKTTV</sequence>
<evidence type="ECO:0000313" key="1">
    <source>
        <dbReference type="EMBL" id="GME85336.1"/>
    </source>
</evidence>
<reference evidence="1" key="1">
    <citation type="submission" date="2023-04" db="EMBL/GenBank/DDBJ databases">
        <title>Ambrosiozyma monospora NBRC 10751.</title>
        <authorList>
            <person name="Ichikawa N."/>
            <person name="Sato H."/>
            <person name="Tonouchi N."/>
        </authorList>
    </citation>
    <scope>NUCLEOTIDE SEQUENCE</scope>
    <source>
        <strain evidence="1">NBRC 10751</strain>
    </source>
</reference>
<comment type="caution">
    <text evidence="1">The sequence shown here is derived from an EMBL/GenBank/DDBJ whole genome shotgun (WGS) entry which is preliminary data.</text>
</comment>
<accession>A0ACB5TCR8</accession>
<evidence type="ECO:0000313" key="2">
    <source>
        <dbReference type="Proteomes" id="UP001165064"/>
    </source>
</evidence>
<proteinExistence type="predicted"/>